<gene>
    <name evidence="2" type="ORF">BCR32DRAFT_289999</name>
</gene>
<proteinExistence type="predicted"/>
<dbReference type="EMBL" id="MCFG01000021">
    <property type="protein sequence ID" value="ORX86416.1"/>
    <property type="molecule type" value="Genomic_DNA"/>
</dbReference>
<feature type="signal peptide" evidence="1">
    <location>
        <begin position="1"/>
        <end position="26"/>
    </location>
</feature>
<dbReference type="InterPro" id="IPR014867">
    <property type="entry name" value="Spore_coat_CotH_CotH2/3/7"/>
</dbReference>
<accession>A0A1Y1XLN6</accession>
<dbReference type="Proteomes" id="UP000193944">
    <property type="component" value="Unassembled WGS sequence"/>
</dbReference>
<protein>
    <submittedName>
        <fullName evidence="2">Coth-domain-containing protein</fullName>
    </submittedName>
</protein>
<name>A0A1Y1XLN6_9FUNG</name>
<dbReference type="PANTHER" id="PTHR40050">
    <property type="entry name" value="INNER SPORE COAT PROTEIN H"/>
    <property type="match status" value="1"/>
</dbReference>
<reference evidence="2 3" key="1">
    <citation type="submission" date="2016-08" db="EMBL/GenBank/DDBJ databases">
        <title>A Parts List for Fungal Cellulosomes Revealed by Comparative Genomics.</title>
        <authorList>
            <consortium name="DOE Joint Genome Institute"/>
            <person name="Haitjema C.H."/>
            <person name="Gilmore S.P."/>
            <person name="Henske J.K."/>
            <person name="Solomon K.V."/>
            <person name="De Groot R."/>
            <person name="Kuo A."/>
            <person name="Mondo S.J."/>
            <person name="Salamov A.A."/>
            <person name="Labutti K."/>
            <person name="Zhao Z."/>
            <person name="Chiniquy J."/>
            <person name="Barry K."/>
            <person name="Brewer H.M."/>
            <person name="Purvine S.O."/>
            <person name="Wright A.T."/>
            <person name="Boxma B."/>
            <person name="Van Alen T."/>
            <person name="Hackstein J.H."/>
            <person name="Baker S.E."/>
            <person name="Grigoriev I.V."/>
            <person name="O'Malley M.A."/>
        </authorList>
    </citation>
    <scope>NUCLEOTIDE SEQUENCE [LARGE SCALE GENOMIC DNA]</scope>
    <source>
        <strain evidence="2 3">S4</strain>
    </source>
</reference>
<reference evidence="2 3" key="2">
    <citation type="submission" date="2016-08" db="EMBL/GenBank/DDBJ databases">
        <title>Pervasive Adenine N6-methylation of Active Genes in Fungi.</title>
        <authorList>
            <consortium name="DOE Joint Genome Institute"/>
            <person name="Mondo S.J."/>
            <person name="Dannebaum R.O."/>
            <person name="Kuo R.C."/>
            <person name="Labutti K."/>
            <person name="Haridas S."/>
            <person name="Kuo A."/>
            <person name="Salamov A."/>
            <person name="Ahrendt S.R."/>
            <person name="Lipzen A."/>
            <person name="Sullivan W."/>
            <person name="Andreopoulos W.B."/>
            <person name="Clum A."/>
            <person name="Lindquist E."/>
            <person name="Daum C."/>
            <person name="Ramamoorthy G.K."/>
            <person name="Gryganskyi A."/>
            <person name="Culley D."/>
            <person name="Magnuson J.K."/>
            <person name="James T.Y."/>
            <person name="O'Malley M.A."/>
            <person name="Stajich J.E."/>
            <person name="Spatafora J.W."/>
            <person name="Visel A."/>
            <person name="Grigoriev I.V."/>
        </authorList>
    </citation>
    <scope>NUCLEOTIDE SEQUENCE [LARGE SCALE GENOMIC DNA]</scope>
    <source>
        <strain evidence="2 3">S4</strain>
    </source>
</reference>
<keyword evidence="1" id="KW-0732">Signal</keyword>
<evidence type="ECO:0000313" key="3">
    <source>
        <dbReference type="Proteomes" id="UP000193944"/>
    </source>
</evidence>
<dbReference type="OrthoDB" id="10267127at2759"/>
<organism evidence="2 3">
    <name type="scientific">Anaeromyces robustus</name>
    <dbReference type="NCBI Taxonomy" id="1754192"/>
    <lineage>
        <taxon>Eukaryota</taxon>
        <taxon>Fungi</taxon>
        <taxon>Fungi incertae sedis</taxon>
        <taxon>Chytridiomycota</taxon>
        <taxon>Chytridiomycota incertae sedis</taxon>
        <taxon>Neocallimastigomycetes</taxon>
        <taxon>Neocallimastigales</taxon>
        <taxon>Neocallimastigaceae</taxon>
        <taxon>Anaeromyces</taxon>
    </lineage>
</organism>
<comment type="caution">
    <text evidence="2">The sequence shown here is derived from an EMBL/GenBank/DDBJ whole genome shotgun (WGS) entry which is preliminary data.</text>
</comment>
<dbReference type="PANTHER" id="PTHR40050:SF1">
    <property type="entry name" value="INNER SPORE COAT PROTEIN H"/>
    <property type="match status" value="1"/>
</dbReference>
<keyword evidence="3" id="KW-1185">Reference proteome</keyword>
<evidence type="ECO:0000313" key="2">
    <source>
        <dbReference type="EMBL" id="ORX86416.1"/>
    </source>
</evidence>
<evidence type="ECO:0000256" key="1">
    <source>
        <dbReference type="SAM" id="SignalP"/>
    </source>
</evidence>
<sequence length="641" mass="72525">MFSKALSYTKILSLLITLIQIKNVIAEDFNYSVVVLPSEYGGVQAGVVVDNGTPTPLIPYYNGFVWKGSAPKATQNYYYVILDANNQIINSEANLVLDTKLAGTENLSFQRDPPDASSTNTLNETFGAKYTIGDSIIKGIPRLLPKIQAYEKYSLLYQEGQVPNIRAECSQQNYQTLITSEEEELSLNNCTLTYISPYEEIQFSDITLSIAGMGSRGFKKRPFKVEITDNNPNDLYSRSKFKLRNMVYDCTYIKNKLAIDIETSLGMASGQDGLARFYVNSQPFGLYDLFDPLKKKFIKHYFHPGEEDPKLGVLYKCKTYGGIRYFMEVINDLTSIYTVDIVPDGVDPNTYTGIEDITDLLNFINNELGTASVERIKEVIDVDLLLKTLIVEYLVDHRDGFLIGGNNFNIYRNYETKRFHIWSYDFDATFSKFQTWPTSTTFDQYMIIPDDYLKNRAANEPRPKVNPLVEKLFAIPEIKKEFDQLLLDTVSKVFNEAGMSPRIKYFEEFLKCHMYWDVTQTAKLPTKHFTSLTDAEPAYDLTQISTAYNGLSYSCNGENGLIQYISLRSQTVLQSLGGSVQLQDINTLSGDDQLVGLPIEVLKANDDDNNSSNSGIDLKTSNHFTLIVLTSLFSLIITLLM</sequence>
<dbReference type="Pfam" id="PF08757">
    <property type="entry name" value="CotH"/>
    <property type="match status" value="1"/>
</dbReference>
<dbReference type="AlphaFoldDB" id="A0A1Y1XLN6"/>
<feature type="chain" id="PRO_5013050515" evidence="1">
    <location>
        <begin position="27"/>
        <end position="641"/>
    </location>
</feature>